<dbReference type="InterPro" id="IPR032278">
    <property type="entry name" value="Cif"/>
</dbReference>
<dbReference type="Proteomes" id="UP000375525">
    <property type="component" value="Unassembled WGS sequence"/>
</dbReference>
<dbReference type="AlphaFoldDB" id="A0A5E7KNZ4"/>
<dbReference type="OrthoDB" id="6463184at2"/>
<gene>
    <name evidence="1" type="ORF">PS880_02947</name>
</gene>
<dbReference type="RefSeq" id="WP_150780330.1">
    <property type="nucleotide sequence ID" value="NZ_CABVIH010000013.1"/>
</dbReference>
<dbReference type="EMBL" id="CABVIH010000013">
    <property type="protein sequence ID" value="VVP03622.1"/>
    <property type="molecule type" value="Genomic_DNA"/>
</dbReference>
<evidence type="ECO:0000313" key="1">
    <source>
        <dbReference type="EMBL" id="VVP03622.1"/>
    </source>
</evidence>
<protein>
    <recommendedName>
        <fullName evidence="3">Cell division protein</fullName>
    </recommendedName>
</protein>
<dbReference type="Pfam" id="PF16374">
    <property type="entry name" value="CIF"/>
    <property type="match status" value="1"/>
</dbReference>
<evidence type="ECO:0008006" key="3">
    <source>
        <dbReference type="Google" id="ProtNLM"/>
    </source>
</evidence>
<sequence length="308" mass="34176">MLFKQRYSQTKVKQKIIISATNIPANPLTQPTVPNAVQATAVKSASSQNKSTKLLQDFALLAGSNIEANILLNDSDDEVPIFQRNPRKTMEIINEGNRQRAAEWGMPLHEVEAMLGSASTFSDPVCGLSANNIMKLFLDSEESSYSYAKTENLDLPMVKERLNSLPAEKHFLLRVQDEGLGHAYVVDLPASDEKTRPAFLYQSDLGDGVTRSVSLTDWMREKGHIQMDMNDVYAHFDNMALGNIDLACIAKLFDIGSDPFALNAEALRRGKPSKFQVQEYDPDRLRHNVVTIVSLCNQAQPGSVFASL</sequence>
<evidence type="ECO:0000313" key="2">
    <source>
        <dbReference type="Proteomes" id="UP000375525"/>
    </source>
</evidence>
<accession>A0A5E7KNZ4</accession>
<reference evidence="1 2" key="1">
    <citation type="submission" date="2019-09" db="EMBL/GenBank/DDBJ databases">
        <authorList>
            <person name="Chandra G."/>
            <person name="Truman W A."/>
        </authorList>
    </citation>
    <scope>NUCLEOTIDE SEQUENCE [LARGE SCALE GENOMIC DNA]</scope>
    <source>
        <strain evidence="1">PS880</strain>
    </source>
</reference>
<name>A0A5E7KNZ4_PSEFL</name>
<proteinExistence type="predicted"/>
<organism evidence="1 2">
    <name type="scientific">Pseudomonas fluorescens</name>
    <dbReference type="NCBI Taxonomy" id="294"/>
    <lineage>
        <taxon>Bacteria</taxon>
        <taxon>Pseudomonadati</taxon>
        <taxon>Pseudomonadota</taxon>
        <taxon>Gammaproteobacteria</taxon>
        <taxon>Pseudomonadales</taxon>
        <taxon>Pseudomonadaceae</taxon>
        <taxon>Pseudomonas</taxon>
    </lineage>
</organism>